<dbReference type="STRING" id="10116.ENSRNOP00000042748"/>
<organism evidence="2">
    <name type="scientific">Rattus norvegicus</name>
    <name type="common">Rat</name>
    <dbReference type="NCBI Taxonomy" id="10116"/>
    <lineage>
        <taxon>Eukaryota</taxon>
        <taxon>Metazoa</taxon>
        <taxon>Chordata</taxon>
        <taxon>Craniata</taxon>
        <taxon>Vertebrata</taxon>
        <taxon>Euteleostomi</taxon>
        <taxon>Mammalia</taxon>
        <taxon>Eutheria</taxon>
        <taxon>Euarchontoglires</taxon>
        <taxon>Glires</taxon>
        <taxon>Rodentia</taxon>
        <taxon>Myomorpha</taxon>
        <taxon>Muroidea</taxon>
        <taxon>Muridae</taxon>
        <taxon>Murinae</taxon>
        <taxon>Rattus</taxon>
    </lineage>
</organism>
<dbReference type="Ensembl" id="ENSRNOT00000051980.3">
    <property type="protein sequence ID" value="ENSRNOP00000042748.1"/>
    <property type="gene ID" value="ENSRNOG00000029354.3"/>
</dbReference>
<feature type="coiled-coil region" evidence="1">
    <location>
        <begin position="9"/>
        <end position="36"/>
    </location>
</feature>
<dbReference type="eggNOG" id="ENOG502TKPK">
    <property type="taxonomic scope" value="Eukaryota"/>
</dbReference>
<dbReference type="HOGENOM" id="CLU_1622853_0_0_1"/>
<sequence length="180" mass="20038">MYKSLNKIQENTIKQAKEIRATVEDLEMEVETIKKTQTERTLGMDHLLVITLLAPGNAFYEKLFLHMQVQAVIRTIVTLLRFLVSPEKPVQNPHPSHPGPLLGYQNVGSTLPLPYAHMPALPSSQGVFSVVSPGMDGHKILDDQRIFDQISDLLMGVGIGDFIGLNCGPTDLPFYYSRGH</sequence>
<evidence type="ECO:0000313" key="4">
    <source>
        <dbReference type="Proteomes" id="UP000002494"/>
    </source>
</evidence>
<dbReference type="SMR" id="Q6QI77"/>
<proteinExistence type="evidence at transcript level"/>
<dbReference type="Proteomes" id="UP000002494">
    <property type="component" value="Chromosome 7"/>
</dbReference>
<reference evidence="3" key="3">
    <citation type="submission" date="2025-05" db="UniProtKB">
        <authorList>
            <consortium name="Ensembl"/>
        </authorList>
    </citation>
    <scope>IDENTIFICATION</scope>
    <source>
        <strain evidence="3">Brown Norway</strain>
    </source>
</reference>
<reference evidence="3 4" key="1">
    <citation type="journal article" date="2004" name="Nature">
        <title>Genome sequence of the Brown Norway rat yields insights into mammalian evolution.</title>
        <authorList>
            <consortium name="Rat Genome Sequencing Project Consortium"/>
            <person name="Gibbs R.A."/>
            <person name="Weinstock G.M."/>
            <person name="Metzker M.L."/>
            <person name="Muzny D.M."/>
            <person name="Sodergren E.J."/>
            <person name="Scherer S."/>
            <person name="Scott G."/>
            <person name="Steffen D."/>
            <person name="Worley K.C."/>
            <person name="Burch P.E."/>
            <person name="Okwuonu G."/>
            <person name="Hines S."/>
            <person name="Lewis L."/>
            <person name="Deramo C."/>
            <person name="Delgado O."/>
            <person name="Dugan-Rocha S."/>
            <person name="Miner G."/>
            <person name="Morgan M."/>
            <person name="Hawes A."/>
            <person name="Gill R."/>
            <person name="Holt R.A."/>
            <person name="Adams M.D."/>
            <person name="Amanatides P.G."/>
            <person name="Baden-Tillson H."/>
            <person name="Barnstead M."/>
            <person name="Chin S."/>
            <person name="Evans C.A."/>
            <person name="Ferriera S."/>
            <person name="Fosler C."/>
            <person name="Glodek A."/>
            <person name="Gu Z."/>
            <person name="Jennings D."/>
            <person name="Kraft C.L."/>
            <person name="Nguyen T."/>
            <person name="Pfannkoch C.M."/>
            <person name="Sitter C."/>
            <person name="Sutton G.G."/>
            <person name="Venter J.C."/>
            <person name="Woodage T."/>
            <person name="Smith D."/>
            <person name="Lee H.-M."/>
            <person name="Gustafson E."/>
            <person name="Cahill P."/>
            <person name="Kana A."/>
            <person name="Doucette-Stamm L."/>
            <person name="Weinstock K."/>
            <person name="Fechtel K."/>
            <person name="Weiss R.B."/>
            <person name="Dunn D.M."/>
            <person name="Green E.D."/>
            <person name="Blakesley R.W."/>
            <person name="Bouffard G.G."/>
            <person name="De Jong P.J."/>
            <person name="Osoegawa K."/>
            <person name="Zhu B."/>
            <person name="Marra M."/>
            <person name="Schein J."/>
            <person name="Bosdet I."/>
            <person name="Fjell C."/>
            <person name="Jones S."/>
            <person name="Krzywinski M."/>
            <person name="Mathewson C."/>
            <person name="Siddiqui A."/>
            <person name="Wye N."/>
            <person name="McPherson J."/>
            <person name="Zhao S."/>
            <person name="Fraser C.M."/>
            <person name="Shetty J."/>
            <person name="Shatsman S."/>
            <person name="Geer K."/>
            <person name="Chen Y."/>
            <person name="Abramzon S."/>
            <person name="Nierman W.C."/>
            <person name="Havlak P.H."/>
            <person name="Chen R."/>
            <person name="Durbin K.J."/>
            <person name="Egan A."/>
            <person name="Ren Y."/>
            <person name="Song X.-Z."/>
            <person name="Li B."/>
            <person name="Liu Y."/>
            <person name="Qin X."/>
            <person name="Cawley S."/>
            <person name="Cooney A.J."/>
            <person name="D'Souza L.M."/>
            <person name="Martin K."/>
            <person name="Wu J.Q."/>
            <person name="Gonzalez-Garay M.L."/>
            <person name="Jackson A.R."/>
            <person name="Kalafus K.J."/>
            <person name="McLeod M.P."/>
            <person name="Milosavljevic A."/>
            <person name="Virk D."/>
            <person name="Volkov A."/>
            <person name="Wheeler D.A."/>
            <person name="Zhang Z."/>
            <person name="Bailey J.A."/>
            <person name="Eichler E.E."/>
            <person name="Tuzun E."/>
            <person name="Birney E."/>
            <person name="Mongin E."/>
            <person name="Ureta-Vidal A."/>
            <person name="Woodwark C."/>
            <person name="Zdobnov E."/>
            <person name="Bork P."/>
            <person name="Suyama M."/>
            <person name="Torrents D."/>
            <person name="Alexandersson M."/>
            <person name="Trask B.J."/>
            <person name="Young J.M."/>
            <person name="Huang H."/>
            <person name="Wang H."/>
            <person name="Xing H."/>
            <person name="Daniels S."/>
            <person name="Gietzen D."/>
            <person name="Schmidt J."/>
            <person name="Stevens K."/>
            <person name="Vitt U."/>
            <person name="Wingrove J."/>
            <person name="Camara F."/>
            <person name="Mar Alba M."/>
            <person name="Abril J.F."/>
            <person name="Guigo R."/>
            <person name="Smit A."/>
            <person name="Dubchak I."/>
            <person name="Rubin E.M."/>
            <person name="Couronne O."/>
            <person name="Poliakov A."/>
            <person name="Huebner N."/>
            <person name="Ganten D."/>
            <person name="Goesele C."/>
            <person name="Hummel O."/>
            <person name="Kreitler T."/>
            <person name="Lee Y.-A."/>
            <person name="Monti J."/>
            <person name="Schulz H."/>
            <person name="Zimdahl H."/>
            <person name="Himmelbauer H."/>
            <person name="Lehrach H."/>
            <person name="Jacob H.J."/>
            <person name="Bromberg S."/>
            <person name="Gullings-Handley J."/>
            <person name="Jensen-Seaman M.I."/>
            <person name="Kwitek A.E."/>
            <person name="Lazar J."/>
            <person name="Pasko D."/>
            <person name="Tonellato P.J."/>
            <person name="Twigger S."/>
            <person name="Ponting C.P."/>
            <person name="Duarte J.M."/>
            <person name="Rice S."/>
            <person name="Goodstadt L."/>
            <person name="Beatson S.A."/>
            <person name="Emes R.D."/>
            <person name="Winter E.E."/>
            <person name="Webber C."/>
            <person name="Brandt P."/>
            <person name="Nyakatura G."/>
            <person name="Adetobi M."/>
            <person name="Chiaromonte F."/>
            <person name="Elnitski L."/>
            <person name="Eswara P."/>
            <person name="Hardison R.C."/>
            <person name="Hou M."/>
            <person name="Kolbe D."/>
            <person name="Makova K."/>
            <person name="Miller W."/>
            <person name="Nekrutenko A."/>
            <person name="Riemer C."/>
            <person name="Schwartz S."/>
            <person name="Taylor J."/>
            <person name="Yang S."/>
            <person name="Zhang Y."/>
            <person name="Lindpaintner K."/>
            <person name="Andrews T.D."/>
            <person name="Caccamo M."/>
            <person name="Clamp M."/>
            <person name="Clarke L."/>
            <person name="Curwen V."/>
            <person name="Durbin R.M."/>
            <person name="Eyras E."/>
            <person name="Searle S.M."/>
            <person name="Cooper G.M."/>
            <person name="Batzoglou S."/>
            <person name="Brudno M."/>
            <person name="Sidow A."/>
            <person name="Stone E.A."/>
            <person name="Payseur B.A."/>
            <person name="Bourque G."/>
            <person name="Lopez-Otin C."/>
            <person name="Puente X.S."/>
            <person name="Chakrabarti K."/>
            <person name="Chatterji S."/>
            <person name="Dewey C."/>
            <person name="Pachter L."/>
            <person name="Bray N."/>
            <person name="Yap V.B."/>
            <person name="Caspi A."/>
            <person name="Tesler G."/>
            <person name="Pevzner P.A."/>
            <person name="Haussler D."/>
            <person name="Roskin K.M."/>
            <person name="Baertsch R."/>
            <person name="Clawson H."/>
            <person name="Furey T.S."/>
            <person name="Hinrichs A.S."/>
            <person name="Karolchik D."/>
            <person name="Kent W.J."/>
            <person name="Rosenbloom K.R."/>
            <person name="Trumbower H."/>
            <person name="Weirauch M."/>
            <person name="Cooper D.N."/>
            <person name="Stenson P.D."/>
            <person name="Ma B."/>
            <person name="Brent M."/>
            <person name="Arumugam M."/>
            <person name="Shteynberg D."/>
            <person name="Copley R.R."/>
            <person name="Taylor M.S."/>
            <person name="Riethman H."/>
            <person name="Mudunuri U."/>
            <person name="Peterson J."/>
            <person name="Guyer M."/>
            <person name="Felsenfeld A."/>
            <person name="Old S."/>
            <person name="Mockrin S."/>
            <person name="Collins F.S."/>
        </authorList>
    </citation>
    <scope>NUCLEOTIDE SEQUENCE [LARGE SCALE GENOMIC DNA]</scope>
    <source>
        <strain evidence="3 4">Brown Norway</strain>
    </source>
</reference>
<reference evidence="2" key="2">
    <citation type="submission" date="2004-02" db="EMBL/GenBank/DDBJ databases">
        <title>Liver regeneration after PH.</title>
        <authorList>
            <person name="Xu C.S."/>
            <person name="Zhang L."/>
            <person name="Chang C.F."/>
            <person name="Han H.P."/>
            <person name="Wang G.P."/>
            <person name="Chai L.Q."/>
            <person name="Yuan J.Y."/>
            <person name="Yang K.J."/>
            <person name="Zhao L.F."/>
            <person name="Ma H."/>
            <person name="Wang L."/>
            <person name="Wang S.F."/>
            <person name="Xing X.K."/>
            <person name="Shen G.M."/>
            <person name="Shi J.B."/>
            <person name="Rahman S."/>
            <person name="Wang Q.N."/>
            <person name="Zhang J.B."/>
        </authorList>
    </citation>
    <scope>NUCLEOTIDE SEQUENCE</scope>
</reference>
<evidence type="ECO:0000256" key="1">
    <source>
        <dbReference type="SAM" id="Coils"/>
    </source>
</evidence>
<dbReference type="PaxDb" id="10116-ENSRNOP00000042748"/>
<evidence type="ECO:0000313" key="2">
    <source>
        <dbReference type="EMBL" id="AAS66222.1"/>
    </source>
</evidence>
<dbReference type="GeneTree" id="ENSGT01050000245058"/>
<name>Q6QI77_RAT</name>
<keyword evidence="1" id="KW-0175">Coiled coil</keyword>
<dbReference type="AlphaFoldDB" id="Q6QI77"/>
<dbReference type="OMA" id="ANISEQW"/>
<evidence type="ECO:0000313" key="3">
    <source>
        <dbReference type="Ensembl" id="ENSRNOP00000042748.1"/>
    </source>
</evidence>
<protein>
    <submittedName>
        <fullName evidence="2">LRRG00131</fullName>
    </submittedName>
</protein>
<dbReference type="EMBL" id="AY539882">
    <property type="protein sequence ID" value="AAS66222.1"/>
    <property type="molecule type" value="mRNA"/>
</dbReference>
<keyword evidence="4" id="KW-1185">Reference proteome</keyword>
<dbReference type="OrthoDB" id="9808971at2759"/>
<accession>Q6QI77</accession>